<protein>
    <submittedName>
        <fullName evidence="2">Uncharacterized protein</fullName>
    </submittedName>
</protein>
<name>W7A425_9APIC</name>
<keyword evidence="3" id="KW-1185">Reference proteome</keyword>
<gene>
    <name evidence="2" type="ORF">C922_05776</name>
</gene>
<evidence type="ECO:0000256" key="1">
    <source>
        <dbReference type="SAM" id="MobiDB-lite"/>
    </source>
</evidence>
<feature type="region of interest" description="Disordered" evidence="1">
    <location>
        <begin position="1"/>
        <end position="25"/>
    </location>
</feature>
<dbReference type="EMBL" id="KI965634">
    <property type="protein sequence ID" value="EUD63844.1"/>
    <property type="molecule type" value="Genomic_DNA"/>
</dbReference>
<reference evidence="2 3" key="1">
    <citation type="submission" date="2013-02" db="EMBL/GenBank/DDBJ databases">
        <title>The Genome Sequence of Plasmodium inui San Antonio 1.</title>
        <authorList>
            <consortium name="The Broad Institute Genome Sequencing Platform"/>
            <consortium name="The Broad Institute Genome Sequencing Center for Infectious Disease"/>
            <person name="Neafsey D."/>
            <person name="Cheeseman I."/>
            <person name="Volkman S."/>
            <person name="Adams J."/>
            <person name="Walker B."/>
            <person name="Young S.K."/>
            <person name="Zeng Q."/>
            <person name="Gargeya S."/>
            <person name="Fitzgerald M."/>
            <person name="Haas B."/>
            <person name="Abouelleil A."/>
            <person name="Alvarado L."/>
            <person name="Arachchi H.M."/>
            <person name="Berlin A.M."/>
            <person name="Chapman S.B."/>
            <person name="Dewar J."/>
            <person name="Goldberg J."/>
            <person name="Griggs A."/>
            <person name="Gujja S."/>
            <person name="Hansen M."/>
            <person name="Howarth C."/>
            <person name="Imamovic A."/>
            <person name="Larimer J."/>
            <person name="McCowan C."/>
            <person name="Murphy C."/>
            <person name="Neiman D."/>
            <person name="Pearson M."/>
            <person name="Priest M."/>
            <person name="Roberts A."/>
            <person name="Saif S."/>
            <person name="Shea T."/>
            <person name="Sisk P."/>
            <person name="Sykes S."/>
            <person name="Wortman J."/>
            <person name="Nusbaum C."/>
            <person name="Birren B."/>
        </authorList>
    </citation>
    <scope>NUCLEOTIDE SEQUENCE [LARGE SCALE GENOMIC DNA]</scope>
    <source>
        <strain evidence="2 3">San Antonio 1</strain>
    </source>
</reference>
<evidence type="ECO:0000313" key="2">
    <source>
        <dbReference type="EMBL" id="EUD63844.1"/>
    </source>
</evidence>
<sequence length="161" mass="18249">MNKNDNPKQSKLSLTTAPNHNSNSSFIPPNLKVLSYISITQLAVRLIIERARNPTIINIRPNKNSNHIILDEISRRAPNQKHRSLSPKINPLEHGLKGRIKSLSKSSWDKNTIKSMRVQSSEIELSISRTIIPDRIDLSPLKQKRIQESSIKQQSDFTPTG</sequence>
<feature type="compositionally biased region" description="Polar residues" evidence="1">
    <location>
        <begin position="9"/>
        <end position="25"/>
    </location>
</feature>
<dbReference type="Proteomes" id="UP000030640">
    <property type="component" value="Unassembled WGS sequence"/>
</dbReference>
<dbReference type="GeneID" id="20041050"/>
<accession>W7A425</accession>
<proteinExistence type="predicted"/>
<dbReference type="RefSeq" id="XP_008819569.1">
    <property type="nucleotide sequence ID" value="XM_008821347.1"/>
</dbReference>
<dbReference type="VEuPathDB" id="PlasmoDB:C922_05776"/>
<dbReference type="AlphaFoldDB" id="W7A425"/>
<organism evidence="2 3">
    <name type="scientific">Plasmodium inui San Antonio 1</name>
    <dbReference type="NCBI Taxonomy" id="1237626"/>
    <lineage>
        <taxon>Eukaryota</taxon>
        <taxon>Sar</taxon>
        <taxon>Alveolata</taxon>
        <taxon>Apicomplexa</taxon>
        <taxon>Aconoidasida</taxon>
        <taxon>Haemosporida</taxon>
        <taxon>Plasmodiidae</taxon>
        <taxon>Plasmodium</taxon>
        <taxon>Plasmodium (Plasmodium)</taxon>
    </lineage>
</organism>
<evidence type="ECO:0000313" key="3">
    <source>
        <dbReference type="Proteomes" id="UP000030640"/>
    </source>
</evidence>